<dbReference type="GO" id="GO:0016787">
    <property type="term" value="F:hydrolase activity"/>
    <property type="evidence" value="ECO:0007669"/>
    <property type="project" value="InterPro"/>
</dbReference>
<dbReference type="Gene3D" id="3.60.21.10">
    <property type="match status" value="1"/>
</dbReference>
<dbReference type="SUPFAM" id="SSF56300">
    <property type="entry name" value="Metallo-dependent phosphatases"/>
    <property type="match status" value="1"/>
</dbReference>
<reference evidence="3" key="1">
    <citation type="submission" date="2018-09" db="EMBL/GenBank/DDBJ databases">
        <authorList>
            <person name="Rimple P.A."/>
            <person name="Stoner T.H."/>
            <person name="Garlena R.A."/>
            <person name="Russell D.A."/>
            <person name="Pope W.H."/>
            <person name="Jacobs-Sera D."/>
            <person name="Hatfull G.F."/>
        </authorList>
    </citation>
    <scope>NUCLEOTIDE SEQUENCE [LARGE SCALE GENOMIC DNA]</scope>
</reference>
<sequence>MANVFFTSDLHLGHALVAGLRGFDDVADHDAAIAENWRRVVGPKDIVWVLGDLAASSPSRALDLIRSLPGEKHLVLGNHDPAHPMHRDAYRRQWPYLAGNGGAFQSVAASARRRIQGQEVLLSHFPYDRDRGETRYAQWRLPDLGVPLLHGHTHGTERLSRSARSTPEIHVGVDAWDLAPVPLETVAGLLAEAVIVQ</sequence>
<dbReference type="EMBL" id="MH834619">
    <property type="protein sequence ID" value="AYN58547.1"/>
    <property type="molecule type" value="Genomic_DNA"/>
</dbReference>
<evidence type="ECO:0000313" key="3">
    <source>
        <dbReference type="Proteomes" id="UP000273822"/>
    </source>
</evidence>
<protein>
    <submittedName>
        <fullName evidence="2">Metallophosphoesterase</fullName>
    </submittedName>
</protein>
<gene>
    <name evidence="2" type="primary">66</name>
    <name evidence="2" type="ORF">PBI_MAUREEN_66</name>
</gene>
<dbReference type="Pfam" id="PF00149">
    <property type="entry name" value="Metallophos"/>
    <property type="match status" value="1"/>
</dbReference>
<evidence type="ECO:0000313" key="2">
    <source>
        <dbReference type="EMBL" id="AYN58547.1"/>
    </source>
</evidence>
<organism evidence="2 3">
    <name type="scientific">Arthrobacter phage Maureen</name>
    <dbReference type="NCBI Taxonomy" id="2419961"/>
    <lineage>
        <taxon>Viruses</taxon>
        <taxon>Duplodnaviria</taxon>
        <taxon>Heunggongvirae</taxon>
        <taxon>Uroviricota</taxon>
        <taxon>Caudoviricetes</taxon>
        <taxon>Casidaviridae</taxon>
        <taxon>Liebevirus</taxon>
        <taxon>Liebevirus liebe</taxon>
        <taxon>Arthrobacter virus Liebe</taxon>
    </lineage>
</organism>
<proteinExistence type="predicted"/>
<feature type="domain" description="Calcineurin-like phosphoesterase" evidence="1">
    <location>
        <begin position="4"/>
        <end position="154"/>
    </location>
</feature>
<dbReference type="Proteomes" id="UP000273822">
    <property type="component" value="Segment"/>
</dbReference>
<name>A0A3G2KHV7_9CAUD</name>
<evidence type="ECO:0000259" key="1">
    <source>
        <dbReference type="Pfam" id="PF00149"/>
    </source>
</evidence>
<dbReference type="InterPro" id="IPR029052">
    <property type="entry name" value="Metallo-depent_PP-like"/>
</dbReference>
<accession>A0A3G2KHV7</accession>
<dbReference type="InterPro" id="IPR004843">
    <property type="entry name" value="Calcineurin-like_PHP"/>
</dbReference>